<dbReference type="Pfam" id="PF01395">
    <property type="entry name" value="PBP_GOBP"/>
    <property type="match status" value="1"/>
</dbReference>
<dbReference type="InParanoid" id="B0WLZ4"/>
<dbReference type="InterPro" id="IPR036728">
    <property type="entry name" value="PBP_GOBP_sf"/>
</dbReference>
<dbReference type="GO" id="GO:0005549">
    <property type="term" value="F:odorant binding"/>
    <property type="evidence" value="ECO:0007669"/>
    <property type="project" value="InterPro"/>
</dbReference>
<dbReference type="GO" id="GO:0005576">
    <property type="term" value="C:extracellular region"/>
    <property type="evidence" value="ECO:0007669"/>
    <property type="project" value="UniProtKB-SubCell"/>
</dbReference>
<dbReference type="KEGG" id="cqu:CpipJ_CPIJ007926"/>
<organism>
    <name type="scientific">Culex quinquefasciatus</name>
    <name type="common">Southern house mosquito</name>
    <name type="synonym">Culex pungens</name>
    <dbReference type="NCBI Taxonomy" id="7176"/>
    <lineage>
        <taxon>Eukaryota</taxon>
        <taxon>Metazoa</taxon>
        <taxon>Ecdysozoa</taxon>
        <taxon>Arthropoda</taxon>
        <taxon>Hexapoda</taxon>
        <taxon>Insecta</taxon>
        <taxon>Pterygota</taxon>
        <taxon>Neoptera</taxon>
        <taxon>Endopterygota</taxon>
        <taxon>Diptera</taxon>
        <taxon>Nematocera</taxon>
        <taxon>Culicoidea</taxon>
        <taxon>Culicidae</taxon>
        <taxon>Culicinae</taxon>
        <taxon>Culicini</taxon>
        <taxon>Culex</taxon>
        <taxon>Culex</taxon>
    </lineage>
</organism>
<reference evidence="5" key="2">
    <citation type="submission" date="2020-05" db="UniProtKB">
        <authorList>
            <consortium name="EnsemblMetazoa"/>
        </authorList>
    </citation>
    <scope>IDENTIFICATION</scope>
    <source>
        <strain evidence="5">JHB</strain>
    </source>
</reference>
<dbReference type="VEuPathDB" id="VectorBase:CPIJ007926"/>
<dbReference type="VEuPathDB" id="VectorBase:CQUJHB016508"/>
<comment type="subcellular location">
    <subcellularLocation>
        <location evidence="1">Secreted</location>
    </subcellularLocation>
</comment>
<dbReference type="HOGENOM" id="CLU_1697245_0_0_1"/>
<dbReference type="EnsemblMetazoa" id="CPIJ007926-RA">
    <property type="protein sequence ID" value="CPIJ007926-PA"/>
    <property type="gene ID" value="CPIJ007926"/>
</dbReference>
<evidence type="ECO:0000256" key="3">
    <source>
        <dbReference type="ARBA" id="ARBA00022525"/>
    </source>
</evidence>
<dbReference type="SUPFAM" id="SSF47565">
    <property type="entry name" value="Insect pheromone/odorant-binding proteins"/>
    <property type="match status" value="1"/>
</dbReference>
<keyword evidence="6" id="KW-1185">Reference proteome</keyword>
<dbReference type="FunCoup" id="B0WLZ4">
    <property type="interactions" value="26"/>
</dbReference>
<dbReference type="Gene3D" id="1.10.238.20">
    <property type="entry name" value="Pheromone/general odorant binding protein domain"/>
    <property type="match status" value="1"/>
</dbReference>
<name>B0WLZ4_CULQU</name>
<dbReference type="Proteomes" id="UP000002320">
    <property type="component" value="Unassembled WGS sequence"/>
</dbReference>
<evidence type="ECO:0000313" key="6">
    <source>
        <dbReference type="Proteomes" id="UP000002320"/>
    </source>
</evidence>
<gene>
    <name evidence="5" type="primary">6040317</name>
    <name evidence="4" type="ORF">CpipJ_CPIJ007926</name>
</gene>
<dbReference type="InterPro" id="IPR006170">
    <property type="entry name" value="PBP/GOBP"/>
</dbReference>
<comment type="similarity">
    <text evidence="2">Belongs to the PBP/GOBP family.</text>
</comment>
<dbReference type="AlphaFoldDB" id="B0WLZ4"/>
<accession>B0WLZ4</accession>
<dbReference type="EMBL" id="DS231993">
    <property type="protein sequence ID" value="EDS30808.1"/>
    <property type="molecule type" value="Genomic_DNA"/>
</dbReference>
<sequence>MEQEGASQADADAMNQLQFPETRTRKCFYACIFEKMGTSDGQRFDTERFLEIAETHFKDDQNMLNAVRAIADRCDGTENDDRCELGADIAACMKGEYSIESRTSTVLGIVARDAKTSSKTCYLVAPPNNSGCADKGESRPETISKSFPAWKIVPG</sequence>
<dbReference type="CDD" id="cd23992">
    <property type="entry name" value="PBP_GOBP"/>
    <property type="match status" value="1"/>
</dbReference>
<protein>
    <submittedName>
        <fullName evidence="4">Odorant-binding protein 56e</fullName>
    </submittedName>
</protein>
<keyword evidence="3" id="KW-0964">Secreted</keyword>
<evidence type="ECO:0000313" key="5">
    <source>
        <dbReference type="EnsemblMetazoa" id="CPIJ007926-PA"/>
    </source>
</evidence>
<evidence type="ECO:0000313" key="4">
    <source>
        <dbReference type="EMBL" id="EDS30808.1"/>
    </source>
</evidence>
<dbReference type="OrthoDB" id="6595846at2759"/>
<dbReference type="SMART" id="SM00708">
    <property type="entry name" value="PhBP"/>
    <property type="match status" value="1"/>
</dbReference>
<evidence type="ECO:0000256" key="1">
    <source>
        <dbReference type="ARBA" id="ARBA00004613"/>
    </source>
</evidence>
<evidence type="ECO:0000256" key="2">
    <source>
        <dbReference type="ARBA" id="ARBA00008098"/>
    </source>
</evidence>
<reference evidence="4" key="1">
    <citation type="submission" date="2007-03" db="EMBL/GenBank/DDBJ databases">
        <title>Annotation of Culex pipiens quinquefasciatus.</title>
        <authorList>
            <consortium name="The Broad Institute Genome Sequencing Platform"/>
            <person name="Atkinson P.W."/>
            <person name="Hemingway J."/>
            <person name="Christensen B.M."/>
            <person name="Higgs S."/>
            <person name="Kodira C."/>
            <person name="Hannick L."/>
            <person name="Megy K."/>
            <person name="O'Leary S."/>
            <person name="Pearson M."/>
            <person name="Haas B.J."/>
            <person name="Mauceli E."/>
            <person name="Wortman J.R."/>
            <person name="Lee N.H."/>
            <person name="Guigo R."/>
            <person name="Stanke M."/>
            <person name="Alvarado L."/>
            <person name="Amedeo P."/>
            <person name="Antoine C.H."/>
            <person name="Arensburger P."/>
            <person name="Bidwell S.L."/>
            <person name="Crawford M."/>
            <person name="Camaro F."/>
            <person name="Devon K."/>
            <person name="Engels R."/>
            <person name="Hammond M."/>
            <person name="Howarth C."/>
            <person name="Koehrsen M."/>
            <person name="Lawson D."/>
            <person name="Montgomery P."/>
            <person name="Nene V."/>
            <person name="Nusbaum C."/>
            <person name="Puiu D."/>
            <person name="Romero-Severson J."/>
            <person name="Severson D.W."/>
            <person name="Shumway M."/>
            <person name="Sisk P."/>
            <person name="Stolte C."/>
            <person name="Zeng Q."/>
            <person name="Eisenstadt E."/>
            <person name="Fraser-Liggett C."/>
            <person name="Strausberg R."/>
            <person name="Galagan J."/>
            <person name="Birren B."/>
            <person name="Collins F.H."/>
        </authorList>
    </citation>
    <scope>NUCLEOTIDE SEQUENCE [LARGE SCALE GENOMIC DNA]</scope>
    <source>
        <strain evidence="4">JHB</strain>
    </source>
</reference>
<proteinExistence type="inferred from homology"/>